<organism evidence="2 3">
    <name type="scientific">Mycena albidolilacea</name>
    <dbReference type="NCBI Taxonomy" id="1033008"/>
    <lineage>
        <taxon>Eukaryota</taxon>
        <taxon>Fungi</taxon>
        <taxon>Dikarya</taxon>
        <taxon>Basidiomycota</taxon>
        <taxon>Agaricomycotina</taxon>
        <taxon>Agaricomycetes</taxon>
        <taxon>Agaricomycetidae</taxon>
        <taxon>Agaricales</taxon>
        <taxon>Marasmiineae</taxon>
        <taxon>Mycenaceae</taxon>
        <taxon>Mycena</taxon>
    </lineage>
</organism>
<sequence>MGPWMKGTVPWVTATARGACTPPEGGHTRVRHARQAAGQRAPGRCNSLGSAPRNRLEHKSGPGTARAGTQSSMGAGRPALGQRNGGARGYAMQGGGRAPGQRTSAGGGYAMRGGGGLACAVSANQRRAAILMGDFP</sequence>
<evidence type="ECO:0000256" key="1">
    <source>
        <dbReference type="SAM" id="MobiDB-lite"/>
    </source>
</evidence>
<feature type="compositionally biased region" description="Gly residues" evidence="1">
    <location>
        <begin position="83"/>
        <end position="98"/>
    </location>
</feature>
<dbReference type="Proteomes" id="UP001218218">
    <property type="component" value="Unassembled WGS sequence"/>
</dbReference>
<proteinExistence type="predicted"/>
<protein>
    <submittedName>
        <fullName evidence="2">Uncharacterized protein</fullName>
    </submittedName>
</protein>
<feature type="region of interest" description="Disordered" evidence="1">
    <location>
        <begin position="36"/>
        <end position="107"/>
    </location>
</feature>
<dbReference type="AlphaFoldDB" id="A0AAD7ERN9"/>
<evidence type="ECO:0000313" key="3">
    <source>
        <dbReference type="Proteomes" id="UP001218218"/>
    </source>
</evidence>
<accession>A0AAD7ERN9</accession>
<name>A0AAD7ERN9_9AGAR</name>
<keyword evidence="3" id="KW-1185">Reference proteome</keyword>
<evidence type="ECO:0000313" key="2">
    <source>
        <dbReference type="EMBL" id="KAJ7348655.1"/>
    </source>
</evidence>
<comment type="caution">
    <text evidence="2">The sequence shown here is derived from an EMBL/GenBank/DDBJ whole genome shotgun (WGS) entry which is preliminary data.</text>
</comment>
<dbReference type="EMBL" id="JARIHO010000017">
    <property type="protein sequence ID" value="KAJ7348655.1"/>
    <property type="molecule type" value="Genomic_DNA"/>
</dbReference>
<gene>
    <name evidence="2" type="ORF">DFH08DRAFT_808383</name>
</gene>
<reference evidence="2" key="1">
    <citation type="submission" date="2023-03" db="EMBL/GenBank/DDBJ databases">
        <title>Massive genome expansion in bonnet fungi (Mycena s.s.) driven by repeated elements and novel gene families across ecological guilds.</title>
        <authorList>
            <consortium name="Lawrence Berkeley National Laboratory"/>
            <person name="Harder C.B."/>
            <person name="Miyauchi S."/>
            <person name="Viragh M."/>
            <person name="Kuo A."/>
            <person name="Thoen E."/>
            <person name="Andreopoulos B."/>
            <person name="Lu D."/>
            <person name="Skrede I."/>
            <person name="Drula E."/>
            <person name="Henrissat B."/>
            <person name="Morin E."/>
            <person name="Kohler A."/>
            <person name="Barry K."/>
            <person name="LaButti K."/>
            <person name="Morin E."/>
            <person name="Salamov A."/>
            <person name="Lipzen A."/>
            <person name="Mereny Z."/>
            <person name="Hegedus B."/>
            <person name="Baldrian P."/>
            <person name="Stursova M."/>
            <person name="Weitz H."/>
            <person name="Taylor A."/>
            <person name="Grigoriev I.V."/>
            <person name="Nagy L.G."/>
            <person name="Martin F."/>
            <person name="Kauserud H."/>
        </authorList>
    </citation>
    <scope>NUCLEOTIDE SEQUENCE</scope>
    <source>
        <strain evidence="2">CBHHK002</strain>
    </source>
</reference>